<dbReference type="AlphaFoldDB" id="A0A6A8AEZ9"/>
<proteinExistence type="predicted"/>
<dbReference type="Proteomes" id="UP000435138">
    <property type="component" value="Unassembled WGS sequence"/>
</dbReference>
<organism evidence="1 2">
    <name type="scientific">Endobacterium cereale</name>
    <dbReference type="NCBI Taxonomy" id="2663029"/>
    <lineage>
        <taxon>Bacteria</taxon>
        <taxon>Pseudomonadati</taxon>
        <taxon>Pseudomonadota</taxon>
        <taxon>Alphaproteobacteria</taxon>
        <taxon>Hyphomicrobiales</taxon>
        <taxon>Rhizobiaceae</taxon>
        <taxon>Endobacterium</taxon>
    </lineage>
</organism>
<evidence type="ECO:0000313" key="1">
    <source>
        <dbReference type="EMBL" id="MQY49334.1"/>
    </source>
</evidence>
<accession>A0A6A8AEZ9</accession>
<protein>
    <submittedName>
        <fullName evidence="1">Uncharacterized protein</fullName>
    </submittedName>
</protein>
<keyword evidence="2" id="KW-1185">Reference proteome</keyword>
<sequence>MTFADRRCSHHLVAAKVPKQCLSRDAQNISADISSLQIDGNAELNATLIASGYKSIERFAPAS</sequence>
<name>A0A6A8AEZ9_9HYPH</name>
<reference evidence="1 2" key="1">
    <citation type="submission" date="2019-11" db="EMBL/GenBank/DDBJ databases">
        <title>Genome analysis of Rhizobacterium cereale a novel genus and species isolated from maize roots in North Spain.</title>
        <authorList>
            <person name="Menendez E."/>
            <person name="Flores-Felix J.D."/>
            <person name="Ramirez-Bahena M.-H."/>
            <person name="Igual J.M."/>
            <person name="Garcia-Fraile P."/>
            <person name="Peix A."/>
            <person name="Velazquez E."/>
        </authorList>
    </citation>
    <scope>NUCLEOTIDE SEQUENCE [LARGE SCALE GENOMIC DNA]</scope>
    <source>
        <strain evidence="1 2">RZME27</strain>
    </source>
</reference>
<dbReference type="RefSeq" id="WP_153358955.1">
    <property type="nucleotide sequence ID" value="NZ_JAYKOO010000008.1"/>
</dbReference>
<comment type="caution">
    <text evidence="1">The sequence shown here is derived from an EMBL/GenBank/DDBJ whole genome shotgun (WGS) entry which is preliminary data.</text>
</comment>
<evidence type="ECO:0000313" key="2">
    <source>
        <dbReference type="Proteomes" id="UP000435138"/>
    </source>
</evidence>
<dbReference type="EMBL" id="WIXI01000050">
    <property type="protein sequence ID" value="MQY49334.1"/>
    <property type="molecule type" value="Genomic_DNA"/>
</dbReference>
<gene>
    <name evidence="1" type="ORF">GAO09_25175</name>
</gene>